<comment type="caution">
    <text evidence="2">The sequence shown here is derived from an EMBL/GenBank/DDBJ whole genome shotgun (WGS) entry which is preliminary data.</text>
</comment>
<evidence type="ECO:0000313" key="2">
    <source>
        <dbReference type="EMBL" id="KAA6322406.1"/>
    </source>
</evidence>
<proteinExistence type="predicted"/>
<evidence type="ECO:0008006" key="3">
    <source>
        <dbReference type="Google" id="ProtNLM"/>
    </source>
</evidence>
<name>A0A5J4QKL6_9ZZZZ</name>
<feature type="coiled-coil region" evidence="1">
    <location>
        <begin position="204"/>
        <end position="231"/>
    </location>
</feature>
<feature type="coiled-coil region" evidence="1">
    <location>
        <begin position="271"/>
        <end position="305"/>
    </location>
</feature>
<organism evidence="2">
    <name type="scientific">termite gut metagenome</name>
    <dbReference type="NCBI Taxonomy" id="433724"/>
    <lineage>
        <taxon>unclassified sequences</taxon>
        <taxon>metagenomes</taxon>
        <taxon>organismal metagenomes</taxon>
    </lineage>
</organism>
<dbReference type="AlphaFoldDB" id="A0A5J4QKL6"/>
<protein>
    <recommendedName>
        <fullName evidence="3">Rad50/SbcC-type AAA domain-containing protein</fullName>
    </recommendedName>
</protein>
<sequence>MKSYIRYLGLLDNTGNCHYVDFNPGVNIVTGRSSTGKSALIEIFDYCFGNGDNTIPDGVITENANLYFVVINIKNTNLIIARKQVERTNCVFYKIDSNLYSIDTLTTEYFSEDYLLPLKIFKEELGRFLGIDISDTDENIDNNNFHNYVKKGKPSIRNMVPFMLQHQNLIANKHSLFYRFDEKEKRERTIEEFKIFCGFVDQNYFLLKQQLKELELKYERETRNASHYEGDKKLREVELENLLNEYLITTGNKLLDNISARQVLDSPQQYIDELNQHAIATNNESDKFKEEYNRLTTEKNKLISERRTVSLKLEQIKSSIDYVKKYAETIDNIKPVSEALIDNSKCPFCHQPNNHN</sequence>
<dbReference type="Gene3D" id="3.40.50.300">
    <property type="entry name" value="P-loop containing nucleotide triphosphate hydrolases"/>
    <property type="match status" value="1"/>
</dbReference>
<dbReference type="EMBL" id="SNRY01003053">
    <property type="protein sequence ID" value="KAA6322406.1"/>
    <property type="molecule type" value="Genomic_DNA"/>
</dbReference>
<accession>A0A5J4QKL6</accession>
<reference evidence="2" key="1">
    <citation type="submission" date="2019-03" db="EMBL/GenBank/DDBJ databases">
        <title>Single cell metagenomics reveals metabolic interactions within the superorganism composed of flagellate Streblomastix strix and complex community of Bacteroidetes bacteria on its surface.</title>
        <authorList>
            <person name="Treitli S.C."/>
            <person name="Kolisko M."/>
            <person name="Husnik F."/>
            <person name="Keeling P."/>
            <person name="Hampl V."/>
        </authorList>
    </citation>
    <scope>NUCLEOTIDE SEQUENCE</scope>
    <source>
        <strain evidence="2">STM</strain>
    </source>
</reference>
<dbReference type="InterPro" id="IPR027417">
    <property type="entry name" value="P-loop_NTPase"/>
</dbReference>
<gene>
    <name evidence="2" type="ORF">EZS27_028048</name>
</gene>
<evidence type="ECO:0000256" key="1">
    <source>
        <dbReference type="SAM" id="Coils"/>
    </source>
</evidence>
<keyword evidence="1" id="KW-0175">Coiled coil</keyword>